<dbReference type="SUPFAM" id="SSF55811">
    <property type="entry name" value="Nudix"/>
    <property type="match status" value="1"/>
</dbReference>
<comment type="cofactor">
    <cofactor evidence="2">
        <name>Mg(2+)</name>
        <dbReference type="ChEBI" id="CHEBI:18420"/>
    </cofactor>
</comment>
<evidence type="ECO:0000256" key="4">
    <source>
        <dbReference type="ARBA" id="ARBA00022801"/>
    </source>
</evidence>
<sequence length="333" mass="36838">MTSGGSNVDALGHVAIKTPIELVPAALARLRAYTPPPFSAWSRLPVSRRAAVLLLLFADRRGDLRIVLTVRAATLRSFSGQVAFPGGKADSLEETPFDIARREAWEEIGLPLDDSKIPRPFRLEHLCQLPFSLSKTALAVRPCVAFLHADDVPGSPPTSVEESMIPRLDAKEVAAVFSAPFHNFLKAEDEVHEGEQLPGDRSDWYDGLWMKWLSGRWRMHNFYVPITNQKVAKPKVREGGQAAIAEQLDEEEEAGLTRYRVWGMTARILLDAARLAYDEDPEFEFNSHIGDEHSIESLERAGKLGEKATGEPDLSESDVKTARLASGKEGAKM</sequence>
<accession>A0A0C3HLT1</accession>
<evidence type="ECO:0000313" key="10">
    <source>
        <dbReference type="Proteomes" id="UP000054321"/>
    </source>
</evidence>
<dbReference type="Pfam" id="PF00293">
    <property type="entry name" value="NUDIX"/>
    <property type="match status" value="1"/>
</dbReference>
<dbReference type="Proteomes" id="UP000054321">
    <property type="component" value="Unassembled WGS sequence"/>
</dbReference>
<dbReference type="STRING" id="913774.A0A0C3HLT1"/>
<gene>
    <name evidence="9" type="ORF">OIDMADRAFT_102344</name>
</gene>
<evidence type="ECO:0000256" key="2">
    <source>
        <dbReference type="ARBA" id="ARBA00001946"/>
    </source>
</evidence>
<dbReference type="InParanoid" id="A0A0C3HLT1"/>
<proteinExistence type="predicted"/>
<reference evidence="9 10" key="1">
    <citation type="submission" date="2014-04" db="EMBL/GenBank/DDBJ databases">
        <authorList>
            <consortium name="DOE Joint Genome Institute"/>
            <person name="Kuo A."/>
            <person name="Martino E."/>
            <person name="Perotto S."/>
            <person name="Kohler A."/>
            <person name="Nagy L.G."/>
            <person name="Floudas D."/>
            <person name="Copeland A."/>
            <person name="Barry K.W."/>
            <person name="Cichocki N."/>
            <person name="Veneault-Fourrey C."/>
            <person name="LaButti K."/>
            <person name="Lindquist E.A."/>
            <person name="Lipzen A."/>
            <person name="Lundell T."/>
            <person name="Morin E."/>
            <person name="Murat C."/>
            <person name="Sun H."/>
            <person name="Tunlid A."/>
            <person name="Henrissat B."/>
            <person name="Grigoriev I.V."/>
            <person name="Hibbett D.S."/>
            <person name="Martin F."/>
            <person name="Nordberg H.P."/>
            <person name="Cantor M.N."/>
            <person name="Hua S.X."/>
        </authorList>
    </citation>
    <scope>NUCLEOTIDE SEQUENCE [LARGE SCALE GENOMIC DNA]</scope>
    <source>
        <strain evidence="9 10">Zn</strain>
    </source>
</reference>
<dbReference type="InterPro" id="IPR045121">
    <property type="entry name" value="CoAse"/>
</dbReference>
<dbReference type="FunCoup" id="A0A0C3HLT1">
    <property type="interactions" value="112"/>
</dbReference>
<dbReference type="PANTHER" id="PTHR12992">
    <property type="entry name" value="NUDIX HYDROLASE"/>
    <property type="match status" value="1"/>
</dbReference>
<evidence type="ECO:0000256" key="6">
    <source>
        <dbReference type="ARBA" id="ARBA00023211"/>
    </source>
</evidence>
<dbReference type="AlphaFoldDB" id="A0A0C3HLT1"/>
<keyword evidence="6" id="KW-0464">Manganese</keyword>
<dbReference type="PANTHER" id="PTHR12992:SF24">
    <property type="entry name" value="PEROXISOMAL COENZYME A DIPHOSPHATASE NUDT7"/>
    <property type="match status" value="1"/>
</dbReference>
<dbReference type="GO" id="GO:0010945">
    <property type="term" value="F:coenzyme A diphosphatase activity"/>
    <property type="evidence" value="ECO:0007669"/>
    <property type="project" value="InterPro"/>
</dbReference>
<protein>
    <recommendedName>
        <fullName evidence="8">Nudix hydrolase domain-containing protein</fullName>
    </recommendedName>
</protein>
<dbReference type="CDD" id="cd03426">
    <property type="entry name" value="NUDIX_CoAse_Nudt7"/>
    <property type="match status" value="1"/>
</dbReference>
<dbReference type="PROSITE" id="PS51462">
    <property type="entry name" value="NUDIX"/>
    <property type="match status" value="1"/>
</dbReference>
<dbReference type="InterPro" id="IPR000086">
    <property type="entry name" value="NUDIX_hydrolase_dom"/>
</dbReference>
<comment type="cofactor">
    <cofactor evidence="1">
        <name>Mn(2+)</name>
        <dbReference type="ChEBI" id="CHEBI:29035"/>
    </cofactor>
</comment>
<organism evidence="9 10">
    <name type="scientific">Oidiodendron maius (strain Zn)</name>
    <dbReference type="NCBI Taxonomy" id="913774"/>
    <lineage>
        <taxon>Eukaryota</taxon>
        <taxon>Fungi</taxon>
        <taxon>Dikarya</taxon>
        <taxon>Ascomycota</taxon>
        <taxon>Pezizomycotina</taxon>
        <taxon>Leotiomycetes</taxon>
        <taxon>Leotiomycetes incertae sedis</taxon>
        <taxon>Myxotrichaceae</taxon>
        <taxon>Oidiodendron</taxon>
    </lineage>
</organism>
<keyword evidence="4" id="KW-0378">Hydrolase</keyword>
<dbReference type="OrthoDB" id="206213at2759"/>
<keyword evidence="3" id="KW-0479">Metal-binding</keyword>
<reference evidence="10" key="2">
    <citation type="submission" date="2015-01" db="EMBL/GenBank/DDBJ databases">
        <title>Evolutionary Origins and Diversification of the Mycorrhizal Mutualists.</title>
        <authorList>
            <consortium name="DOE Joint Genome Institute"/>
            <consortium name="Mycorrhizal Genomics Consortium"/>
            <person name="Kohler A."/>
            <person name="Kuo A."/>
            <person name="Nagy L.G."/>
            <person name="Floudas D."/>
            <person name="Copeland A."/>
            <person name="Barry K.W."/>
            <person name="Cichocki N."/>
            <person name="Veneault-Fourrey C."/>
            <person name="LaButti K."/>
            <person name="Lindquist E.A."/>
            <person name="Lipzen A."/>
            <person name="Lundell T."/>
            <person name="Morin E."/>
            <person name="Murat C."/>
            <person name="Riley R."/>
            <person name="Ohm R."/>
            <person name="Sun H."/>
            <person name="Tunlid A."/>
            <person name="Henrissat B."/>
            <person name="Grigoriev I.V."/>
            <person name="Hibbett D.S."/>
            <person name="Martin F."/>
        </authorList>
    </citation>
    <scope>NUCLEOTIDE SEQUENCE [LARGE SCALE GENOMIC DNA]</scope>
    <source>
        <strain evidence="10">Zn</strain>
    </source>
</reference>
<evidence type="ECO:0000256" key="5">
    <source>
        <dbReference type="ARBA" id="ARBA00022842"/>
    </source>
</evidence>
<dbReference type="GO" id="GO:0046872">
    <property type="term" value="F:metal ion binding"/>
    <property type="evidence" value="ECO:0007669"/>
    <property type="project" value="UniProtKB-KW"/>
</dbReference>
<feature type="compositionally biased region" description="Basic and acidic residues" evidence="7">
    <location>
        <begin position="296"/>
        <end position="310"/>
    </location>
</feature>
<feature type="region of interest" description="Disordered" evidence="7">
    <location>
        <begin position="296"/>
        <end position="333"/>
    </location>
</feature>
<evidence type="ECO:0000256" key="3">
    <source>
        <dbReference type="ARBA" id="ARBA00022723"/>
    </source>
</evidence>
<evidence type="ECO:0000313" key="9">
    <source>
        <dbReference type="EMBL" id="KIN04005.1"/>
    </source>
</evidence>
<keyword evidence="5" id="KW-0460">Magnesium</keyword>
<dbReference type="InterPro" id="IPR015797">
    <property type="entry name" value="NUDIX_hydrolase-like_dom_sf"/>
</dbReference>
<name>A0A0C3HLT1_OIDMZ</name>
<dbReference type="HOGENOM" id="CLU_040940_1_0_1"/>
<dbReference type="GO" id="GO:0015938">
    <property type="term" value="P:coenzyme A catabolic process"/>
    <property type="evidence" value="ECO:0007669"/>
    <property type="project" value="TreeGrafter"/>
</dbReference>
<evidence type="ECO:0000256" key="1">
    <source>
        <dbReference type="ARBA" id="ARBA00001936"/>
    </source>
</evidence>
<dbReference type="EMBL" id="KN832873">
    <property type="protein sequence ID" value="KIN04005.1"/>
    <property type="molecule type" value="Genomic_DNA"/>
</dbReference>
<evidence type="ECO:0000256" key="7">
    <source>
        <dbReference type="SAM" id="MobiDB-lite"/>
    </source>
</evidence>
<dbReference type="Gene3D" id="3.90.79.10">
    <property type="entry name" value="Nucleoside Triphosphate Pyrophosphohydrolase"/>
    <property type="match status" value="1"/>
</dbReference>
<keyword evidence="10" id="KW-1185">Reference proteome</keyword>
<feature type="domain" description="Nudix hydrolase" evidence="8">
    <location>
        <begin position="47"/>
        <end position="202"/>
    </location>
</feature>
<evidence type="ECO:0000259" key="8">
    <source>
        <dbReference type="PROSITE" id="PS51462"/>
    </source>
</evidence>